<dbReference type="Pfam" id="PF00069">
    <property type="entry name" value="Pkinase"/>
    <property type="match status" value="1"/>
</dbReference>
<evidence type="ECO:0000313" key="3">
    <source>
        <dbReference type="Proteomes" id="UP000652219"/>
    </source>
</evidence>
<accession>A0A8H6IM50</accession>
<sequence>MAEEQEIIVIERYCPPGVKNIIAAGGSAFIGEVDDCTVLKYALRAGDELTLSRLDTERKLLEIVGPHERIIGLQSFSETGLYLERAANGSVAQHLTSANSPSMQRRLLWCREAVEAVAWIHTKGVFHCDINPTNLLLDSEFHVKLADFQGQLLSPDGSGEVLLDGCSSESTRFFCPREDEFKGDVRTELFALGCTIYHIIMGRSVYPDIKDGEDGWHEKVQSRFKAKEFPGDLPICSEIARKCWLGEYISADALLLDMVAIESAYAGA</sequence>
<dbReference type="PROSITE" id="PS50011">
    <property type="entry name" value="PROTEIN_KINASE_DOM"/>
    <property type="match status" value="1"/>
</dbReference>
<dbReference type="GO" id="GO:0005524">
    <property type="term" value="F:ATP binding"/>
    <property type="evidence" value="ECO:0007669"/>
    <property type="project" value="InterPro"/>
</dbReference>
<keyword evidence="3" id="KW-1185">Reference proteome</keyword>
<dbReference type="GO" id="GO:0044773">
    <property type="term" value="P:mitotic DNA damage checkpoint signaling"/>
    <property type="evidence" value="ECO:0007669"/>
    <property type="project" value="TreeGrafter"/>
</dbReference>
<reference evidence="2 3" key="1">
    <citation type="journal article" date="2020" name="Phytopathology">
        <title>Genome Sequence Resources of Colletotrichum truncatum, C. plurivorum, C. musicola, and C. sojae: Four Species Pathogenic to Soybean (Glycine max).</title>
        <authorList>
            <person name="Rogerio F."/>
            <person name="Boufleur T.R."/>
            <person name="Ciampi-Guillardi M."/>
            <person name="Sukno S.A."/>
            <person name="Thon M.R."/>
            <person name="Massola Junior N.S."/>
            <person name="Baroncelli R."/>
        </authorList>
    </citation>
    <scope>NUCLEOTIDE SEQUENCE [LARGE SCALE GENOMIC DNA]</scope>
    <source>
        <strain evidence="2 3">LFN0009</strain>
    </source>
</reference>
<dbReference type="GO" id="GO:0004674">
    <property type="term" value="F:protein serine/threonine kinase activity"/>
    <property type="evidence" value="ECO:0007669"/>
    <property type="project" value="TreeGrafter"/>
</dbReference>
<proteinExistence type="predicted"/>
<dbReference type="GO" id="GO:0005634">
    <property type="term" value="C:nucleus"/>
    <property type="evidence" value="ECO:0007669"/>
    <property type="project" value="TreeGrafter"/>
</dbReference>
<dbReference type="EMBL" id="WIGN01000693">
    <property type="protein sequence ID" value="KAF6785383.1"/>
    <property type="molecule type" value="Genomic_DNA"/>
</dbReference>
<dbReference type="Proteomes" id="UP000652219">
    <property type="component" value="Unassembled WGS sequence"/>
</dbReference>
<gene>
    <name evidence="2" type="ORF">CSOJ01_15609</name>
</gene>
<dbReference type="SUPFAM" id="SSF56112">
    <property type="entry name" value="Protein kinase-like (PK-like)"/>
    <property type="match status" value="1"/>
</dbReference>
<dbReference type="Gene3D" id="1.10.510.10">
    <property type="entry name" value="Transferase(Phosphotransferase) domain 1"/>
    <property type="match status" value="1"/>
</dbReference>
<dbReference type="InterPro" id="IPR000719">
    <property type="entry name" value="Prot_kinase_dom"/>
</dbReference>
<protein>
    <recommendedName>
        <fullName evidence="1">Protein kinase domain-containing protein</fullName>
    </recommendedName>
</protein>
<organism evidence="2 3">
    <name type="scientific">Colletotrichum sojae</name>
    <dbReference type="NCBI Taxonomy" id="2175907"/>
    <lineage>
        <taxon>Eukaryota</taxon>
        <taxon>Fungi</taxon>
        <taxon>Dikarya</taxon>
        <taxon>Ascomycota</taxon>
        <taxon>Pezizomycotina</taxon>
        <taxon>Sordariomycetes</taxon>
        <taxon>Hypocreomycetidae</taxon>
        <taxon>Glomerellales</taxon>
        <taxon>Glomerellaceae</taxon>
        <taxon>Colletotrichum</taxon>
        <taxon>Colletotrichum orchidearum species complex</taxon>
    </lineage>
</organism>
<feature type="domain" description="Protein kinase" evidence="1">
    <location>
        <begin position="19"/>
        <end position="268"/>
    </location>
</feature>
<dbReference type="SMART" id="SM00220">
    <property type="entry name" value="S_TKc"/>
    <property type="match status" value="1"/>
</dbReference>
<evidence type="ECO:0000259" key="1">
    <source>
        <dbReference type="PROSITE" id="PS50011"/>
    </source>
</evidence>
<dbReference type="PANTHER" id="PTHR44167:SF24">
    <property type="entry name" value="SERINE_THREONINE-PROTEIN KINASE CHK2"/>
    <property type="match status" value="1"/>
</dbReference>
<evidence type="ECO:0000313" key="2">
    <source>
        <dbReference type="EMBL" id="KAF6785383.1"/>
    </source>
</evidence>
<comment type="caution">
    <text evidence="2">The sequence shown here is derived from an EMBL/GenBank/DDBJ whole genome shotgun (WGS) entry which is preliminary data.</text>
</comment>
<name>A0A8H6IM50_9PEZI</name>
<dbReference type="PANTHER" id="PTHR44167">
    <property type="entry name" value="OVARIAN-SPECIFIC SERINE/THREONINE-PROTEIN KINASE LOK-RELATED"/>
    <property type="match status" value="1"/>
</dbReference>
<dbReference type="AlphaFoldDB" id="A0A8H6IM50"/>
<dbReference type="InterPro" id="IPR011009">
    <property type="entry name" value="Kinase-like_dom_sf"/>
</dbReference>